<sequence>MFSQKLFLLAITAGMAATTASAHAVFERQGGDSSASYSSSAFGTASESSSGSGTTVVTSVLSAARVVQTLINKDPFIVDVTEDVIWTITTTLAPEVTTEVATSVAT</sequence>
<keyword evidence="2" id="KW-0732">Signal</keyword>
<protein>
    <submittedName>
        <fullName evidence="3">Uncharacterized protein</fullName>
    </submittedName>
</protein>
<organism evidence="3 4">
    <name type="scientific">Schizophyllum amplum</name>
    <dbReference type="NCBI Taxonomy" id="97359"/>
    <lineage>
        <taxon>Eukaryota</taxon>
        <taxon>Fungi</taxon>
        <taxon>Dikarya</taxon>
        <taxon>Basidiomycota</taxon>
        <taxon>Agaricomycotina</taxon>
        <taxon>Agaricomycetes</taxon>
        <taxon>Agaricomycetidae</taxon>
        <taxon>Agaricales</taxon>
        <taxon>Schizophyllaceae</taxon>
        <taxon>Schizophyllum</taxon>
    </lineage>
</organism>
<dbReference type="Proteomes" id="UP000320762">
    <property type="component" value="Unassembled WGS sequence"/>
</dbReference>
<feature type="compositionally biased region" description="Low complexity" evidence="1">
    <location>
        <begin position="31"/>
        <end position="53"/>
    </location>
</feature>
<comment type="caution">
    <text evidence="3">The sequence shown here is derived from an EMBL/GenBank/DDBJ whole genome shotgun (WGS) entry which is preliminary data.</text>
</comment>
<reference evidence="3 4" key="1">
    <citation type="journal article" date="2019" name="New Phytol.">
        <title>Comparative genomics reveals unique wood-decay strategies and fruiting body development in the Schizophyllaceae.</title>
        <authorList>
            <person name="Almasi E."/>
            <person name="Sahu N."/>
            <person name="Krizsan K."/>
            <person name="Balint B."/>
            <person name="Kovacs G.M."/>
            <person name="Kiss B."/>
            <person name="Cseklye J."/>
            <person name="Drula E."/>
            <person name="Henrissat B."/>
            <person name="Nagy I."/>
            <person name="Chovatia M."/>
            <person name="Adam C."/>
            <person name="LaButti K."/>
            <person name="Lipzen A."/>
            <person name="Riley R."/>
            <person name="Grigoriev I.V."/>
            <person name="Nagy L.G."/>
        </authorList>
    </citation>
    <scope>NUCLEOTIDE SEQUENCE [LARGE SCALE GENOMIC DNA]</scope>
    <source>
        <strain evidence="3 4">NL-1724</strain>
    </source>
</reference>
<feature type="region of interest" description="Disordered" evidence="1">
    <location>
        <begin position="30"/>
        <end position="53"/>
    </location>
</feature>
<name>A0A550BWF1_9AGAR</name>
<dbReference type="AlphaFoldDB" id="A0A550BWF1"/>
<dbReference type="EMBL" id="VDMD01000057">
    <property type="protein sequence ID" value="TRM56880.1"/>
    <property type="molecule type" value="Genomic_DNA"/>
</dbReference>
<proteinExistence type="predicted"/>
<feature type="chain" id="PRO_5022056032" evidence="2">
    <location>
        <begin position="23"/>
        <end position="106"/>
    </location>
</feature>
<gene>
    <name evidence="3" type="ORF">BD626DRAFT_517350</name>
</gene>
<keyword evidence="4" id="KW-1185">Reference proteome</keyword>
<accession>A0A550BWF1</accession>
<evidence type="ECO:0000256" key="2">
    <source>
        <dbReference type="SAM" id="SignalP"/>
    </source>
</evidence>
<evidence type="ECO:0000313" key="3">
    <source>
        <dbReference type="EMBL" id="TRM56880.1"/>
    </source>
</evidence>
<feature type="signal peptide" evidence="2">
    <location>
        <begin position="1"/>
        <end position="22"/>
    </location>
</feature>
<evidence type="ECO:0000313" key="4">
    <source>
        <dbReference type="Proteomes" id="UP000320762"/>
    </source>
</evidence>
<evidence type="ECO:0000256" key="1">
    <source>
        <dbReference type="SAM" id="MobiDB-lite"/>
    </source>
</evidence>